<dbReference type="EMBL" id="HACG01030391">
    <property type="protein sequence ID" value="CEK77256.1"/>
    <property type="molecule type" value="Transcribed_RNA"/>
</dbReference>
<dbReference type="AlphaFoldDB" id="A0A0B7ABA4"/>
<gene>
    <name evidence="1" type="primary">ORF103710</name>
    <name evidence="2" type="synonym">ORF103711</name>
</gene>
<proteinExistence type="predicted"/>
<evidence type="ECO:0000313" key="2">
    <source>
        <dbReference type="EMBL" id="CEK77256.1"/>
    </source>
</evidence>
<evidence type="ECO:0000313" key="1">
    <source>
        <dbReference type="EMBL" id="CEK77255.1"/>
    </source>
</evidence>
<dbReference type="EMBL" id="HACG01030390">
    <property type="protein sequence ID" value="CEK77255.1"/>
    <property type="molecule type" value="Transcribed_RNA"/>
</dbReference>
<name>A0A0B7ABA4_9EUPU</name>
<sequence length="67" mass="7590">KSTYKVTVLEMDSRDILQWLSNTASWIFSYTLICDEAVKLLSCTSKVFGSKPGQCHSVHMCVFSRDP</sequence>
<protein>
    <submittedName>
        <fullName evidence="1">Uncharacterized protein</fullName>
    </submittedName>
</protein>
<accession>A0A0B7ABA4</accession>
<reference evidence="1" key="1">
    <citation type="submission" date="2014-12" db="EMBL/GenBank/DDBJ databases">
        <title>Insight into the proteome of Arion vulgaris.</title>
        <authorList>
            <person name="Aradska J."/>
            <person name="Bulat T."/>
            <person name="Smidak R."/>
            <person name="Sarate P."/>
            <person name="Gangsoo J."/>
            <person name="Sialana F."/>
            <person name="Bilban M."/>
            <person name="Lubec G."/>
        </authorList>
    </citation>
    <scope>NUCLEOTIDE SEQUENCE</scope>
    <source>
        <tissue evidence="1">Skin</tissue>
    </source>
</reference>
<feature type="non-terminal residue" evidence="1">
    <location>
        <position position="1"/>
    </location>
</feature>
<organism evidence="1">
    <name type="scientific">Arion vulgaris</name>
    <dbReference type="NCBI Taxonomy" id="1028688"/>
    <lineage>
        <taxon>Eukaryota</taxon>
        <taxon>Metazoa</taxon>
        <taxon>Spiralia</taxon>
        <taxon>Lophotrochozoa</taxon>
        <taxon>Mollusca</taxon>
        <taxon>Gastropoda</taxon>
        <taxon>Heterobranchia</taxon>
        <taxon>Euthyneura</taxon>
        <taxon>Panpulmonata</taxon>
        <taxon>Eupulmonata</taxon>
        <taxon>Stylommatophora</taxon>
        <taxon>Helicina</taxon>
        <taxon>Arionoidea</taxon>
        <taxon>Arionidae</taxon>
        <taxon>Arion</taxon>
    </lineage>
</organism>